<keyword evidence="1" id="KW-0472">Membrane</keyword>
<evidence type="ECO:0000313" key="3">
    <source>
        <dbReference type="Proteomes" id="UP000237755"/>
    </source>
</evidence>
<feature type="transmembrane region" description="Helical" evidence="1">
    <location>
        <begin position="117"/>
        <end position="137"/>
    </location>
</feature>
<comment type="caution">
    <text evidence="2">The sequence shown here is derived from an EMBL/GenBank/DDBJ whole genome shotgun (WGS) entry which is preliminary data.</text>
</comment>
<reference evidence="2 3" key="1">
    <citation type="journal article" date="2008" name="Int. J. Syst. Evol. Microbiol.">
        <title>Leifsonia pindariensis sp. nov., isolated from the Pindari glacier of the Indian Himalayas, and emended description of the genus Leifsonia.</title>
        <authorList>
            <person name="Reddy G.S."/>
            <person name="Prabagaran S.R."/>
            <person name="Shivaji S."/>
        </authorList>
    </citation>
    <scope>NUCLEOTIDE SEQUENCE [LARGE SCALE GENOMIC DNA]</scope>
    <source>
        <strain evidence="2 3">PON 10</strain>
    </source>
</reference>
<evidence type="ECO:0000256" key="1">
    <source>
        <dbReference type="SAM" id="Phobius"/>
    </source>
</evidence>
<dbReference type="EMBL" id="MPZN01000030">
    <property type="protein sequence ID" value="PPL18643.1"/>
    <property type="molecule type" value="Genomic_DNA"/>
</dbReference>
<keyword evidence="1" id="KW-0812">Transmembrane</keyword>
<feature type="transmembrane region" description="Helical" evidence="1">
    <location>
        <begin position="143"/>
        <end position="161"/>
    </location>
</feature>
<dbReference type="Proteomes" id="UP000237755">
    <property type="component" value="Unassembled WGS sequence"/>
</dbReference>
<sequence length="167" mass="18185">MKAFFEEIVWGRLQFTYLSVQEKELTQFLRDQRAAGAAFDVTACRNSVLAGAVAWLVSRGGSPIHTFEINTAQVFGEADLLPYLGADQYTYRDLSKSPLIRGATRRINAGTIHRRRFWLISAAVAASVGLLAFMMPVDLSTPILAAAATFATIMSGVGLVVRSPDNS</sequence>
<proteinExistence type="predicted"/>
<evidence type="ECO:0000313" key="2">
    <source>
        <dbReference type="EMBL" id="PPL18643.1"/>
    </source>
</evidence>
<protein>
    <submittedName>
        <fullName evidence="2">Uncharacterized protein</fullName>
    </submittedName>
</protein>
<keyword evidence="1" id="KW-1133">Transmembrane helix</keyword>
<gene>
    <name evidence="2" type="ORF">GY24_10215</name>
</gene>
<keyword evidence="3" id="KW-1185">Reference proteome</keyword>
<organism evidence="2 3">
    <name type="scientific">Microterricola pindariensis</name>
    <dbReference type="NCBI Taxonomy" id="478010"/>
    <lineage>
        <taxon>Bacteria</taxon>
        <taxon>Bacillati</taxon>
        <taxon>Actinomycetota</taxon>
        <taxon>Actinomycetes</taxon>
        <taxon>Micrococcales</taxon>
        <taxon>Microbacteriaceae</taxon>
        <taxon>Microterricola</taxon>
    </lineage>
</organism>
<name>A0ABX5AUR4_9MICO</name>
<accession>A0ABX5AUR4</accession>